<feature type="transmembrane region" description="Helical" evidence="1">
    <location>
        <begin position="49"/>
        <end position="69"/>
    </location>
</feature>
<organism evidence="2 3">
    <name type="scientific">Plectus sambesii</name>
    <dbReference type="NCBI Taxonomy" id="2011161"/>
    <lineage>
        <taxon>Eukaryota</taxon>
        <taxon>Metazoa</taxon>
        <taxon>Ecdysozoa</taxon>
        <taxon>Nematoda</taxon>
        <taxon>Chromadorea</taxon>
        <taxon>Plectida</taxon>
        <taxon>Plectina</taxon>
        <taxon>Plectoidea</taxon>
        <taxon>Plectidae</taxon>
        <taxon>Plectus</taxon>
    </lineage>
</organism>
<reference evidence="3" key="1">
    <citation type="submission" date="2022-11" db="UniProtKB">
        <authorList>
            <consortium name="WormBaseParasite"/>
        </authorList>
    </citation>
    <scope>IDENTIFICATION</scope>
</reference>
<dbReference type="Proteomes" id="UP000887566">
    <property type="component" value="Unplaced"/>
</dbReference>
<keyword evidence="2" id="KW-1185">Reference proteome</keyword>
<dbReference type="AlphaFoldDB" id="A0A914V0M7"/>
<keyword evidence="1" id="KW-0812">Transmembrane</keyword>
<evidence type="ECO:0000256" key="1">
    <source>
        <dbReference type="SAM" id="Phobius"/>
    </source>
</evidence>
<evidence type="ECO:0000313" key="3">
    <source>
        <dbReference type="WBParaSite" id="PSAMB.scaffold1420size31717.g13026.t1"/>
    </source>
</evidence>
<name>A0A914V0M7_9BILA</name>
<feature type="transmembrane region" description="Helical" evidence="1">
    <location>
        <begin position="137"/>
        <end position="155"/>
    </location>
</feature>
<feature type="transmembrane region" description="Helical" evidence="1">
    <location>
        <begin position="186"/>
        <end position="208"/>
    </location>
</feature>
<keyword evidence="1" id="KW-1133">Transmembrane helix</keyword>
<dbReference type="PANTHER" id="PTHR46709:SF3">
    <property type="entry name" value="G-PROTEIN COUPLED RECEPTORS FAMILY 1 PROFILE DOMAIN-CONTAINING PROTEIN"/>
    <property type="match status" value="1"/>
</dbReference>
<feature type="transmembrane region" description="Helical" evidence="1">
    <location>
        <begin position="89"/>
        <end position="116"/>
    </location>
</feature>
<protein>
    <submittedName>
        <fullName evidence="3">Uncharacterized protein</fullName>
    </submittedName>
</protein>
<dbReference type="WBParaSite" id="PSAMB.scaffold1420size31717.g13026.t1">
    <property type="protein sequence ID" value="PSAMB.scaffold1420size31717.g13026.t1"/>
    <property type="gene ID" value="PSAMB.scaffold1420size31717.g13026"/>
</dbReference>
<sequence>MDLCDVDSSFTLLTQVVVYFGSACSIVSVVNNSLIFWSLATHKDRFTCYFQYLMLLSFFDVFVSFSYIPVITIDHLKDVLQSLPMARAWWQYFGVMLAVTHVAMTASYFLLLGASIERFCITTRSRFLHLVQTRRTFFCTVAIFIALFTKAPIVMELDLLPNPNCTGTVAEYFVDIDGLIDKHFEFYMSSTDLVSLLTMLGCAVRLPIYMSCNKELRRVIINRLGFRRPAADDVQSVNLQYHGVTQNLLYEHFEGIKPTMRLLRADRSGSVTDERRLMMNVL</sequence>
<proteinExistence type="predicted"/>
<evidence type="ECO:0000313" key="2">
    <source>
        <dbReference type="Proteomes" id="UP000887566"/>
    </source>
</evidence>
<feature type="transmembrane region" description="Helical" evidence="1">
    <location>
        <begin position="16"/>
        <end position="37"/>
    </location>
</feature>
<dbReference type="PANTHER" id="PTHR46709">
    <property type="entry name" value="PROTEIN CBG23488-RELATED"/>
    <property type="match status" value="1"/>
</dbReference>
<accession>A0A914V0M7</accession>
<dbReference type="SUPFAM" id="SSF81321">
    <property type="entry name" value="Family A G protein-coupled receptor-like"/>
    <property type="match status" value="1"/>
</dbReference>
<keyword evidence="1" id="KW-0472">Membrane</keyword>
<dbReference type="Gene3D" id="1.20.1070.10">
    <property type="entry name" value="Rhodopsin 7-helix transmembrane proteins"/>
    <property type="match status" value="1"/>
</dbReference>